<dbReference type="GO" id="GO:0000976">
    <property type="term" value="F:transcription cis-regulatory region binding"/>
    <property type="evidence" value="ECO:0007669"/>
    <property type="project" value="TreeGrafter"/>
</dbReference>
<evidence type="ECO:0000256" key="3">
    <source>
        <dbReference type="ARBA" id="ARBA00023125"/>
    </source>
</evidence>
<dbReference type="Pfam" id="PF00126">
    <property type="entry name" value="HTH_1"/>
    <property type="match status" value="1"/>
</dbReference>
<dbReference type="EMBL" id="BMYJ01000002">
    <property type="protein sequence ID" value="GHC48868.1"/>
    <property type="molecule type" value="Genomic_DNA"/>
</dbReference>
<dbReference type="InterPro" id="IPR036388">
    <property type="entry name" value="WH-like_DNA-bd_sf"/>
</dbReference>
<dbReference type="FunFam" id="1.10.10.10:FF:000001">
    <property type="entry name" value="LysR family transcriptional regulator"/>
    <property type="match status" value="1"/>
</dbReference>
<dbReference type="InterPro" id="IPR005119">
    <property type="entry name" value="LysR_subst-bd"/>
</dbReference>
<dbReference type="Proteomes" id="UP000638981">
    <property type="component" value="Unassembled WGS sequence"/>
</dbReference>
<reference evidence="6" key="2">
    <citation type="submission" date="2020-09" db="EMBL/GenBank/DDBJ databases">
        <authorList>
            <person name="Sun Q."/>
            <person name="Kim S."/>
        </authorList>
    </citation>
    <scope>NUCLEOTIDE SEQUENCE</scope>
    <source>
        <strain evidence="6">KCTC 23310</strain>
    </source>
</reference>
<comment type="caution">
    <text evidence="6">The sequence shown here is derived from an EMBL/GenBank/DDBJ whole genome shotgun (WGS) entry which is preliminary data.</text>
</comment>
<evidence type="ECO:0000256" key="2">
    <source>
        <dbReference type="ARBA" id="ARBA00023015"/>
    </source>
</evidence>
<accession>A0A918WGC9</accession>
<dbReference type="CDD" id="cd05466">
    <property type="entry name" value="PBP2_LTTR_substrate"/>
    <property type="match status" value="1"/>
</dbReference>
<feature type="domain" description="HTH lysR-type" evidence="5">
    <location>
        <begin position="8"/>
        <end position="65"/>
    </location>
</feature>
<dbReference type="PANTHER" id="PTHR30126:SF40">
    <property type="entry name" value="HTH-TYPE TRANSCRIPTIONAL REGULATOR GLTR"/>
    <property type="match status" value="1"/>
</dbReference>
<gene>
    <name evidence="6" type="ORF">GCM10007315_08680</name>
</gene>
<dbReference type="Gene3D" id="3.40.190.10">
    <property type="entry name" value="Periplasmic binding protein-like II"/>
    <property type="match status" value="2"/>
</dbReference>
<evidence type="ECO:0000313" key="6">
    <source>
        <dbReference type="EMBL" id="GHC48868.1"/>
    </source>
</evidence>
<dbReference type="RefSeq" id="WP_189410396.1">
    <property type="nucleotide sequence ID" value="NZ_BMYJ01000002.1"/>
</dbReference>
<keyword evidence="2" id="KW-0805">Transcription regulation</keyword>
<dbReference type="SUPFAM" id="SSF53850">
    <property type="entry name" value="Periplasmic binding protein-like II"/>
    <property type="match status" value="1"/>
</dbReference>
<dbReference type="SUPFAM" id="SSF46785">
    <property type="entry name" value="Winged helix' DNA-binding domain"/>
    <property type="match status" value="1"/>
</dbReference>
<evidence type="ECO:0000256" key="1">
    <source>
        <dbReference type="ARBA" id="ARBA00009437"/>
    </source>
</evidence>
<evidence type="ECO:0000256" key="4">
    <source>
        <dbReference type="ARBA" id="ARBA00023163"/>
    </source>
</evidence>
<proteinExistence type="inferred from homology"/>
<dbReference type="GO" id="GO:0003700">
    <property type="term" value="F:DNA-binding transcription factor activity"/>
    <property type="evidence" value="ECO:0007669"/>
    <property type="project" value="InterPro"/>
</dbReference>
<reference evidence="6" key="1">
    <citation type="journal article" date="2014" name="Int. J. Syst. Evol. Microbiol.">
        <title>Complete genome sequence of Corynebacterium casei LMG S-19264T (=DSM 44701T), isolated from a smear-ripened cheese.</title>
        <authorList>
            <consortium name="US DOE Joint Genome Institute (JGI-PGF)"/>
            <person name="Walter F."/>
            <person name="Albersmeier A."/>
            <person name="Kalinowski J."/>
            <person name="Ruckert C."/>
        </authorList>
    </citation>
    <scope>NUCLEOTIDE SEQUENCE</scope>
    <source>
        <strain evidence="6">KCTC 23310</strain>
    </source>
</reference>
<comment type="similarity">
    <text evidence="1">Belongs to the LysR transcriptional regulatory family.</text>
</comment>
<protein>
    <submittedName>
        <fullName evidence="6">LysR family transcriptional regulator</fullName>
    </submittedName>
</protein>
<dbReference type="Gene3D" id="1.10.10.10">
    <property type="entry name" value="Winged helix-like DNA-binding domain superfamily/Winged helix DNA-binding domain"/>
    <property type="match status" value="1"/>
</dbReference>
<evidence type="ECO:0000313" key="7">
    <source>
        <dbReference type="Proteomes" id="UP000638981"/>
    </source>
</evidence>
<organism evidence="6 7">
    <name type="scientific">Neogemmobacter tilapiae</name>
    <dbReference type="NCBI Taxonomy" id="875041"/>
    <lineage>
        <taxon>Bacteria</taxon>
        <taxon>Pseudomonadati</taxon>
        <taxon>Pseudomonadota</taxon>
        <taxon>Alphaproteobacteria</taxon>
        <taxon>Rhodobacterales</taxon>
        <taxon>Paracoccaceae</taxon>
        <taxon>Neogemmobacter</taxon>
    </lineage>
</organism>
<dbReference type="AlphaFoldDB" id="A0A918WGC9"/>
<sequence>MAEPQGRITLWGIEVFLAAAEEGSVSAAARRLGVSASAVSQQLAGLEAALGAVLIDRAARPLQMTAAGQRFRIHAQVMLNAASEARVDMALADPGAGLTLRLGMIEDFEGSVTPALLSALAGDLRTSRFLLETGPSHRLHDQLEARALDLVVAADLEGEGEGFDVFPLLAEPFLRVAPLHGPADLPLIRYSARQVMGRQIAQHLTRQGLQFPSRVEADSYAAILAMVAAGAGWAILPPLALHHAGALSPALVVEPLPFAPLSRRISLTARQGVLRDMPERVAFTLRDLLQVQVVGPMAAQFPWLAGELRVL</sequence>
<evidence type="ECO:0000259" key="5">
    <source>
        <dbReference type="PROSITE" id="PS50931"/>
    </source>
</evidence>
<keyword evidence="3" id="KW-0238">DNA-binding</keyword>
<keyword evidence="4" id="KW-0804">Transcription</keyword>
<dbReference type="InterPro" id="IPR000847">
    <property type="entry name" value="LysR_HTH_N"/>
</dbReference>
<dbReference type="Pfam" id="PF03466">
    <property type="entry name" value="LysR_substrate"/>
    <property type="match status" value="1"/>
</dbReference>
<dbReference type="PROSITE" id="PS50931">
    <property type="entry name" value="HTH_LYSR"/>
    <property type="match status" value="1"/>
</dbReference>
<name>A0A918WGC9_9RHOB</name>
<keyword evidence="7" id="KW-1185">Reference proteome</keyword>
<dbReference type="InterPro" id="IPR036390">
    <property type="entry name" value="WH_DNA-bd_sf"/>
</dbReference>
<dbReference type="PANTHER" id="PTHR30126">
    <property type="entry name" value="HTH-TYPE TRANSCRIPTIONAL REGULATOR"/>
    <property type="match status" value="1"/>
</dbReference>